<reference evidence="1" key="1">
    <citation type="submission" date="2019-08" db="EMBL/GenBank/DDBJ databases">
        <authorList>
            <person name="Kucharzyk K."/>
            <person name="Murdoch R.W."/>
            <person name="Higgins S."/>
            <person name="Loffler F."/>
        </authorList>
    </citation>
    <scope>NUCLEOTIDE SEQUENCE</scope>
</reference>
<accession>A0A645EWI2</accession>
<dbReference type="EMBL" id="VSSQ01051707">
    <property type="protein sequence ID" value="MPN05800.1"/>
    <property type="molecule type" value="Genomic_DNA"/>
</dbReference>
<organism evidence="1">
    <name type="scientific">bioreactor metagenome</name>
    <dbReference type="NCBI Taxonomy" id="1076179"/>
    <lineage>
        <taxon>unclassified sequences</taxon>
        <taxon>metagenomes</taxon>
        <taxon>ecological metagenomes</taxon>
    </lineage>
</organism>
<evidence type="ECO:0000313" key="1">
    <source>
        <dbReference type="EMBL" id="MPN05800.1"/>
    </source>
</evidence>
<dbReference type="AlphaFoldDB" id="A0A645EWI2"/>
<proteinExistence type="predicted"/>
<comment type="caution">
    <text evidence="1">The sequence shown here is derived from an EMBL/GenBank/DDBJ whole genome shotgun (WGS) entry which is preliminary data.</text>
</comment>
<protein>
    <submittedName>
        <fullName evidence="1">Uncharacterized protein</fullName>
    </submittedName>
</protein>
<name>A0A645EWI2_9ZZZZ</name>
<sequence length="79" mass="9222">MKSGEVYTDTFNLSDFQLVKGHFTFFIGYNYLKGYVHTESVWDNDRERFIQPKALLPGEVEGYTLYSGSFYSNTIVIEF</sequence>
<gene>
    <name evidence="1" type="ORF">SDC9_153053</name>
</gene>